<reference evidence="3" key="1">
    <citation type="journal article" date="2019" name="Int. J. Syst. Evol. Microbiol.">
        <title>The Global Catalogue of Microorganisms (GCM) 10K type strain sequencing project: providing services to taxonomists for standard genome sequencing and annotation.</title>
        <authorList>
            <consortium name="The Broad Institute Genomics Platform"/>
            <consortium name="The Broad Institute Genome Sequencing Center for Infectious Disease"/>
            <person name="Wu L."/>
            <person name="Ma J."/>
        </authorList>
    </citation>
    <scope>NUCLEOTIDE SEQUENCE [LARGE SCALE GENOMIC DNA]</scope>
    <source>
        <strain evidence="3">CCM 7526</strain>
    </source>
</reference>
<keyword evidence="1" id="KW-1133">Transmembrane helix</keyword>
<keyword evidence="3" id="KW-1185">Reference proteome</keyword>
<evidence type="ECO:0000313" key="2">
    <source>
        <dbReference type="EMBL" id="MFD1374037.1"/>
    </source>
</evidence>
<feature type="transmembrane region" description="Helical" evidence="1">
    <location>
        <begin position="60"/>
        <end position="88"/>
    </location>
</feature>
<feature type="transmembrane region" description="Helical" evidence="1">
    <location>
        <begin position="178"/>
        <end position="202"/>
    </location>
</feature>
<feature type="transmembrane region" description="Helical" evidence="1">
    <location>
        <begin position="100"/>
        <end position="118"/>
    </location>
</feature>
<proteinExistence type="predicted"/>
<keyword evidence="1" id="KW-0812">Transmembrane</keyword>
<feature type="transmembrane region" description="Helical" evidence="1">
    <location>
        <begin position="151"/>
        <end position="171"/>
    </location>
</feature>
<dbReference type="EMBL" id="JBHTMK010000079">
    <property type="protein sequence ID" value="MFD1374037.1"/>
    <property type="molecule type" value="Genomic_DNA"/>
</dbReference>
<evidence type="ECO:0000313" key="3">
    <source>
        <dbReference type="Proteomes" id="UP001597183"/>
    </source>
</evidence>
<feature type="transmembrane region" description="Helical" evidence="1">
    <location>
        <begin position="21"/>
        <end position="40"/>
    </location>
</feature>
<protein>
    <submittedName>
        <fullName evidence="2">DUF4386 domain-containing protein</fullName>
    </submittedName>
</protein>
<evidence type="ECO:0000256" key="1">
    <source>
        <dbReference type="SAM" id="Phobius"/>
    </source>
</evidence>
<gene>
    <name evidence="2" type="ORF">ACFQ5G_52655</name>
</gene>
<sequence>MNVGETTRTTEELGARRLARATGLLFVVLLVFGMLTALTLDAVLVPGDATVTASNVLGSRWLFVAGLVGWVPLVCADVAVAVTFHALLKAAGPLLSPLTAAFRLVYAATLVALVPQLFTAYRLLTDSGPASEAGRAGREAQALAGLESFDVGFQFALVFFGVHLVLLGVLLRRSGHVPAVLAGLVVAAGAGYLVHNLAGLLVDLPAPLSAVLLTPSLVGEVGMMIWLLVKGVRVPTTAPAPLK</sequence>
<comment type="caution">
    <text evidence="2">The sequence shown here is derived from an EMBL/GenBank/DDBJ whole genome shotgun (WGS) entry which is preliminary data.</text>
</comment>
<feature type="transmembrane region" description="Helical" evidence="1">
    <location>
        <begin position="208"/>
        <end position="229"/>
    </location>
</feature>
<dbReference type="Proteomes" id="UP001597183">
    <property type="component" value="Unassembled WGS sequence"/>
</dbReference>
<name>A0ABW4AXF9_9ACTN</name>
<dbReference type="Pfam" id="PF14329">
    <property type="entry name" value="DUF4386"/>
    <property type="match status" value="1"/>
</dbReference>
<dbReference type="RefSeq" id="WP_317794358.1">
    <property type="nucleotide sequence ID" value="NZ_AP028461.1"/>
</dbReference>
<dbReference type="InterPro" id="IPR025495">
    <property type="entry name" value="DUF4386"/>
</dbReference>
<keyword evidence="1" id="KW-0472">Membrane</keyword>
<organism evidence="2 3">
    <name type="scientific">Actinoplanes sichuanensis</name>
    <dbReference type="NCBI Taxonomy" id="512349"/>
    <lineage>
        <taxon>Bacteria</taxon>
        <taxon>Bacillati</taxon>
        <taxon>Actinomycetota</taxon>
        <taxon>Actinomycetes</taxon>
        <taxon>Micromonosporales</taxon>
        <taxon>Micromonosporaceae</taxon>
        <taxon>Actinoplanes</taxon>
    </lineage>
</organism>
<accession>A0ABW4AXF9</accession>